<dbReference type="AlphaFoldDB" id="A0A381FMR4"/>
<name>A0A381FMR4_9FLAO</name>
<evidence type="ECO:0000313" key="1">
    <source>
        <dbReference type="EMBL" id="SUX47764.1"/>
    </source>
</evidence>
<dbReference type="RefSeq" id="WP_115621087.1">
    <property type="nucleotide sequence ID" value="NZ_UFVR01000004.1"/>
</dbReference>
<reference evidence="1 2" key="1">
    <citation type="submission" date="2018-06" db="EMBL/GenBank/DDBJ databases">
        <authorList>
            <consortium name="Pathogen Informatics"/>
            <person name="Doyle S."/>
        </authorList>
    </citation>
    <scope>NUCLEOTIDE SEQUENCE [LARGE SCALE GENOMIC DNA]</scope>
    <source>
        <strain evidence="1 2">NCTC13532</strain>
    </source>
</reference>
<organism evidence="1 2">
    <name type="scientific">Chryseobacterium indoltheticum</name>
    <dbReference type="NCBI Taxonomy" id="254"/>
    <lineage>
        <taxon>Bacteria</taxon>
        <taxon>Pseudomonadati</taxon>
        <taxon>Bacteroidota</taxon>
        <taxon>Flavobacteriia</taxon>
        <taxon>Flavobacteriales</taxon>
        <taxon>Weeksellaceae</taxon>
        <taxon>Chryseobacterium group</taxon>
        <taxon>Chryseobacterium</taxon>
    </lineage>
</organism>
<dbReference type="EMBL" id="UFVR01000004">
    <property type="protein sequence ID" value="SUX47764.1"/>
    <property type="molecule type" value="Genomic_DNA"/>
</dbReference>
<protein>
    <submittedName>
        <fullName evidence="1">Uncharacterized protein</fullName>
    </submittedName>
</protein>
<proteinExistence type="predicted"/>
<sequence length="319" mass="38152">MKNKPYLIVFLFIQFFFNAQITQLSYDKILNYTIKEDNNFKVYSSKSETGNLIIGYVENWETTYSKDFTWQYKKNILNGYLMNDKYLHQNGSSLSNDYLEVVLIKNSDLYNVGSFKNCIAYKGSFKENKTGNNFMIYCLQMNDDYDYSEMNRFLFTIQFGINFENLPKNNIVVKVVLVDKNGEATVNFLDLIDTVNDTQKLYFNKDYIEAYINQKPSPKDKKNAPYYCKFIIEEAYLSNEVEKRLNQFMNEMDIYYNEYGYLDIDDQNKFYDSEIQRLATFYKKHNHLDSKQIEKFTSTLKKLKTSKKEEDFFWVRDAY</sequence>
<evidence type="ECO:0000313" key="2">
    <source>
        <dbReference type="Proteomes" id="UP000254282"/>
    </source>
</evidence>
<gene>
    <name evidence="1" type="ORF">NCTC13532_03347</name>
</gene>
<dbReference type="Proteomes" id="UP000254282">
    <property type="component" value="Unassembled WGS sequence"/>
</dbReference>
<accession>A0A381FMR4</accession>